<organism evidence="3 4">
    <name type="scientific">Volvox africanus</name>
    <dbReference type="NCBI Taxonomy" id="51714"/>
    <lineage>
        <taxon>Eukaryota</taxon>
        <taxon>Viridiplantae</taxon>
        <taxon>Chlorophyta</taxon>
        <taxon>core chlorophytes</taxon>
        <taxon>Chlorophyceae</taxon>
        <taxon>CS clade</taxon>
        <taxon>Chlamydomonadales</taxon>
        <taxon>Volvocaceae</taxon>
        <taxon>Volvox</taxon>
    </lineage>
</organism>
<feature type="transmembrane region" description="Helical" evidence="2">
    <location>
        <begin position="103"/>
        <end position="124"/>
    </location>
</feature>
<keyword evidence="2" id="KW-1133">Transmembrane helix</keyword>
<gene>
    <name evidence="3" type="ORF">Vafri_7317</name>
</gene>
<feature type="compositionally biased region" description="Low complexity" evidence="1">
    <location>
        <begin position="215"/>
        <end position="227"/>
    </location>
</feature>
<feature type="compositionally biased region" description="Pro residues" evidence="1">
    <location>
        <begin position="195"/>
        <end position="214"/>
    </location>
</feature>
<evidence type="ECO:0000256" key="1">
    <source>
        <dbReference type="SAM" id="MobiDB-lite"/>
    </source>
</evidence>
<feature type="transmembrane region" description="Helical" evidence="2">
    <location>
        <begin position="22"/>
        <end position="43"/>
    </location>
</feature>
<evidence type="ECO:0000256" key="2">
    <source>
        <dbReference type="SAM" id="Phobius"/>
    </source>
</evidence>
<reference evidence="3" key="1">
    <citation type="journal article" date="2021" name="Proc. Natl. Acad. Sci. U.S.A.">
        <title>Three genomes in the algal genus Volvox reveal the fate of a haploid sex-determining region after a transition to homothallism.</title>
        <authorList>
            <person name="Yamamoto K."/>
            <person name="Hamaji T."/>
            <person name="Kawai-Toyooka H."/>
            <person name="Matsuzaki R."/>
            <person name="Takahashi F."/>
            <person name="Nishimura Y."/>
            <person name="Kawachi M."/>
            <person name="Noguchi H."/>
            <person name="Minakuchi Y."/>
            <person name="Umen J.G."/>
            <person name="Toyoda A."/>
            <person name="Nozaki H."/>
        </authorList>
    </citation>
    <scope>NUCLEOTIDE SEQUENCE</scope>
    <source>
        <strain evidence="3">NIES-3780</strain>
    </source>
</reference>
<protein>
    <submittedName>
        <fullName evidence="3">Uncharacterized protein</fullName>
    </submittedName>
</protein>
<proteinExistence type="predicted"/>
<keyword evidence="2" id="KW-0472">Membrane</keyword>
<accession>A0A8J4B1U5</accession>
<dbReference type="EMBL" id="BNCO01000010">
    <property type="protein sequence ID" value="GIL51284.1"/>
    <property type="molecule type" value="Genomic_DNA"/>
</dbReference>
<evidence type="ECO:0000313" key="3">
    <source>
        <dbReference type="EMBL" id="GIL51284.1"/>
    </source>
</evidence>
<comment type="caution">
    <text evidence="3">The sequence shown here is derived from an EMBL/GenBank/DDBJ whole genome shotgun (WGS) entry which is preliminary data.</text>
</comment>
<keyword evidence="2" id="KW-0812">Transmembrane</keyword>
<dbReference type="Proteomes" id="UP000747399">
    <property type="component" value="Unassembled WGS sequence"/>
</dbReference>
<feature type="region of interest" description="Disordered" evidence="1">
    <location>
        <begin position="192"/>
        <end position="227"/>
    </location>
</feature>
<feature type="transmembrane region" description="Helical" evidence="2">
    <location>
        <begin position="74"/>
        <end position="91"/>
    </location>
</feature>
<name>A0A8J4B1U5_9CHLO</name>
<dbReference type="AlphaFoldDB" id="A0A8J4B1U5"/>
<sequence>MDVSCGISFSIRRVSDSHARNVLWALGGTLAATVIIFASLGSIQNQCRFEDPQLLAGITGFSGAVLGCKKLYRYYWFITVLSFVTAAYGAWTTARGFLVSSRGAVLGLIVIANLLTINMTDAFLSIVDVPKFQDGPARDRARTMIAGCIITAFFQAVSIILVGLEPNAVAPAEILEAVPKSAPETTLVELASAPQPAPQPTAAPEAPAPAPAAEPAPAAADVEAPVAQAEAAPVAAAPVAAAPEAESAVAVEVQ</sequence>
<evidence type="ECO:0000313" key="4">
    <source>
        <dbReference type="Proteomes" id="UP000747399"/>
    </source>
</evidence>
<keyword evidence="4" id="KW-1185">Reference proteome</keyword>
<feature type="transmembrane region" description="Helical" evidence="2">
    <location>
        <begin position="144"/>
        <end position="164"/>
    </location>
</feature>